<name>A0AA39YFK9_9PEZI</name>
<organism evidence="2 3">
    <name type="scientific">Cercophora newfieldiana</name>
    <dbReference type="NCBI Taxonomy" id="92897"/>
    <lineage>
        <taxon>Eukaryota</taxon>
        <taxon>Fungi</taxon>
        <taxon>Dikarya</taxon>
        <taxon>Ascomycota</taxon>
        <taxon>Pezizomycotina</taxon>
        <taxon>Sordariomycetes</taxon>
        <taxon>Sordariomycetidae</taxon>
        <taxon>Sordariales</taxon>
        <taxon>Lasiosphaeriaceae</taxon>
        <taxon>Cercophora</taxon>
    </lineage>
</organism>
<proteinExistence type="predicted"/>
<evidence type="ECO:0000313" key="2">
    <source>
        <dbReference type="EMBL" id="KAK0651734.1"/>
    </source>
</evidence>
<sequence>MTAPGKTASTPFPSRMQHTRRSLEATGPGKRMQAGARWRFSHRAEPSERRGVNPGSVSLSPLSWSRHWSHRPRAANICRRVPALDFVEEDTATSFSGLQHRAGLPHPPTLLGDSFLLPVSSPFGWSGRIIDMRDIHGCGTLLGTSIVESCSVSSTTGGSVIHGPLDDPAPSQIGSPALPTWDDSKTSLARSNLFRTSFSSSPHWP</sequence>
<gene>
    <name evidence="2" type="ORF">B0T16DRAFT_404556</name>
</gene>
<dbReference type="EMBL" id="JAULSV010000002">
    <property type="protein sequence ID" value="KAK0651734.1"/>
    <property type="molecule type" value="Genomic_DNA"/>
</dbReference>
<feature type="region of interest" description="Disordered" evidence="1">
    <location>
        <begin position="1"/>
        <end position="36"/>
    </location>
</feature>
<comment type="caution">
    <text evidence="2">The sequence shown here is derived from an EMBL/GenBank/DDBJ whole genome shotgun (WGS) entry which is preliminary data.</text>
</comment>
<reference evidence="2" key="1">
    <citation type="submission" date="2023-06" db="EMBL/GenBank/DDBJ databases">
        <title>Genome-scale phylogeny and comparative genomics of the fungal order Sordariales.</title>
        <authorList>
            <consortium name="Lawrence Berkeley National Laboratory"/>
            <person name="Hensen N."/>
            <person name="Bonometti L."/>
            <person name="Westerberg I."/>
            <person name="Brannstrom I.O."/>
            <person name="Guillou S."/>
            <person name="Cros-Aarteil S."/>
            <person name="Calhoun S."/>
            <person name="Haridas S."/>
            <person name="Kuo A."/>
            <person name="Mondo S."/>
            <person name="Pangilinan J."/>
            <person name="Riley R."/>
            <person name="Labutti K."/>
            <person name="Andreopoulos B."/>
            <person name="Lipzen A."/>
            <person name="Chen C."/>
            <person name="Yanf M."/>
            <person name="Daum C."/>
            <person name="Ng V."/>
            <person name="Clum A."/>
            <person name="Steindorff A."/>
            <person name="Ohm R."/>
            <person name="Martin F."/>
            <person name="Silar P."/>
            <person name="Natvig D."/>
            <person name="Lalanne C."/>
            <person name="Gautier V."/>
            <person name="Ament-Velasquez S.L."/>
            <person name="Kruys A."/>
            <person name="Hutchinson M.I."/>
            <person name="Powell A.J."/>
            <person name="Barry K."/>
            <person name="Miller A.N."/>
            <person name="Grigoriev I.V."/>
            <person name="Debuchy R."/>
            <person name="Gladieux P."/>
            <person name="Thoren M.H."/>
            <person name="Johannesson H."/>
        </authorList>
    </citation>
    <scope>NUCLEOTIDE SEQUENCE</scope>
    <source>
        <strain evidence="2">SMH2532-1</strain>
    </source>
</reference>
<protein>
    <submittedName>
        <fullName evidence="2">Uncharacterized protein</fullName>
    </submittedName>
</protein>
<dbReference type="AlphaFoldDB" id="A0AA39YFK9"/>
<evidence type="ECO:0000313" key="3">
    <source>
        <dbReference type="Proteomes" id="UP001174936"/>
    </source>
</evidence>
<accession>A0AA39YFK9</accession>
<dbReference type="Proteomes" id="UP001174936">
    <property type="component" value="Unassembled WGS sequence"/>
</dbReference>
<evidence type="ECO:0000256" key="1">
    <source>
        <dbReference type="SAM" id="MobiDB-lite"/>
    </source>
</evidence>
<keyword evidence="3" id="KW-1185">Reference proteome</keyword>